<proteinExistence type="predicted"/>
<comment type="caution">
    <text evidence="2">The sequence shown here is derived from an EMBL/GenBank/DDBJ whole genome shotgun (WGS) entry which is preliminary data.</text>
</comment>
<gene>
    <name evidence="2" type="ORF">PXEA_LOCUS34859</name>
</gene>
<dbReference type="PANTHER" id="PTHR37456:SF6">
    <property type="entry name" value="COLLAGEN ALPHA-1(XXIII) CHAIN-LIKE ISOFORM X2"/>
    <property type="match status" value="1"/>
</dbReference>
<evidence type="ECO:0000313" key="2">
    <source>
        <dbReference type="EMBL" id="VEL41419.1"/>
    </source>
</evidence>
<dbReference type="Proteomes" id="UP000784294">
    <property type="component" value="Unassembled WGS sequence"/>
</dbReference>
<sequence>IQTRESRVYKGYIRRNINGNPFSYVARRTAESSEEARRCQSLCTPEACQCVGRKGIQGTPGPRGIEGPIGPTGYLGPIGPQGSKGEKGSPGTTGRQGLKGEIGLMGGNGYPGEDGQEVSGLKSLEHS</sequence>
<feature type="non-terminal residue" evidence="2">
    <location>
        <position position="1"/>
    </location>
</feature>
<evidence type="ECO:0000313" key="3">
    <source>
        <dbReference type="Proteomes" id="UP000784294"/>
    </source>
</evidence>
<name>A0A448XP23_9PLAT</name>
<dbReference type="AlphaFoldDB" id="A0A448XP23"/>
<keyword evidence="3" id="KW-1185">Reference proteome</keyword>
<dbReference type="EMBL" id="CAAALY010269276">
    <property type="protein sequence ID" value="VEL41419.1"/>
    <property type="molecule type" value="Genomic_DNA"/>
</dbReference>
<evidence type="ECO:0008006" key="4">
    <source>
        <dbReference type="Google" id="ProtNLM"/>
    </source>
</evidence>
<evidence type="ECO:0000256" key="1">
    <source>
        <dbReference type="SAM" id="MobiDB-lite"/>
    </source>
</evidence>
<dbReference type="PANTHER" id="PTHR37456">
    <property type="entry name" value="SI:CH211-266K2.1"/>
    <property type="match status" value="1"/>
</dbReference>
<feature type="compositionally biased region" description="Low complexity" evidence="1">
    <location>
        <begin position="59"/>
        <end position="72"/>
    </location>
</feature>
<organism evidence="2 3">
    <name type="scientific">Protopolystoma xenopodis</name>
    <dbReference type="NCBI Taxonomy" id="117903"/>
    <lineage>
        <taxon>Eukaryota</taxon>
        <taxon>Metazoa</taxon>
        <taxon>Spiralia</taxon>
        <taxon>Lophotrochozoa</taxon>
        <taxon>Platyhelminthes</taxon>
        <taxon>Monogenea</taxon>
        <taxon>Polyopisthocotylea</taxon>
        <taxon>Polystomatidea</taxon>
        <taxon>Polystomatidae</taxon>
        <taxon>Protopolystoma</taxon>
    </lineage>
</organism>
<reference evidence="2" key="1">
    <citation type="submission" date="2018-11" db="EMBL/GenBank/DDBJ databases">
        <authorList>
            <consortium name="Pathogen Informatics"/>
        </authorList>
    </citation>
    <scope>NUCLEOTIDE SEQUENCE</scope>
</reference>
<dbReference type="OrthoDB" id="6130854at2759"/>
<dbReference type="Pfam" id="PF01391">
    <property type="entry name" value="Collagen"/>
    <property type="match status" value="1"/>
</dbReference>
<protein>
    <recommendedName>
        <fullName evidence="4">Collagen IV NC1 domain-containing protein</fullName>
    </recommendedName>
</protein>
<accession>A0A448XP23</accession>
<dbReference type="InterPro" id="IPR008160">
    <property type="entry name" value="Collagen"/>
</dbReference>
<feature type="region of interest" description="Disordered" evidence="1">
    <location>
        <begin position="53"/>
        <end position="127"/>
    </location>
</feature>
<dbReference type="InterPro" id="IPR050938">
    <property type="entry name" value="Collagen_Structural_Proteins"/>
</dbReference>
<feature type="compositionally biased region" description="Gly residues" evidence="1">
    <location>
        <begin position="103"/>
        <end position="112"/>
    </location>
</feature>